<evidence type="ECO:0000313" key="2">
    <source>
        <dbReference type="Proteomes" id="UP000242715"/>
    </source>
</evidence>
<organism evidence="1 2">
    <name type="scientific">Trifolium subterraneum</name>
    <name type="common">Subterranean clover</name>
    <dbReference type="NCBI Taxonomy" id="3900"/>
    <lineage>
        <taxon>Eukaryota</taxon>
        <taxon>Viridiplantae</taxon>
        <taxon>Streptophyta</taxon>
        <taxon>Embryophyta</taxon>
        <taxon>Tracheophyta</taxon>
        <taxon>Spermatophyta</taxon>
        <taxon>Magnoliopsida</taxon>
        <taxon>eudicotyledons</taxon>
        <taxon>Gunneridae</taxon>
        <taxon>Pentapetalae</taxon>
        <taxon>rosids</taxon>
        <taxon>fabids</taxon>
        <taxon>Fabales</taxon>
        <taxon>Fabaceae</taxon>
        <taxon>Papilionoideae</taxon>
        <taxon>50 kb inversion clade</taxon>
        <taxon>NPAAA clade</taxon>
        <taxon>Hologalegina</taxon>
        <taxon>IRL clade</taxon>
        <taxon>Trifolieae</taxon>
        <taxon>Trifolium</taxon>
    </lineage>
</organism>
<accession>A0A2Z6PAD0</accession>
<gene>
    <name evidence="1" type="ORF">TSUD_400680</name>
</gene>
<dbReference type="EMBL" id="DF974125">
    <property type="protein sequence ID" value="GAU45465.1"/>
    <property type="molecule type" value="Genomic_DNA"/>
</dbReference>
<dbReference type="Proteomes" id="UP000242715">
    <property type="component" value="Unassembled WGS sequence"/>
</dbReference>
<proteinExistence type="predicted"/>
<dbReference type="Gene3D" id="2.40.50.140">
    <property type="entry name" value="Nucleic acid-binding proteins"/>
    <property type="match status" value="1"/>
</dbReference>
<keyword evidence="2" id="KW-1185">Reference proteome</keyword>
<dbReference type="AlphaFoldDB" id="A0A2Z6PAD0"/>
<protein>
    <recommendedName>
        <fullName evidence="3">Replication factor A C-terminal domain-containing protein</fullName>
    </recommendedName>
</protein>
<sequence length="137" mass="15632">MVVVQLDNDGYRFKCTLFGRASVHNTIYSTKILFNPVFSAAVDLKKRMIENNDTPSPGISRLQDDSKISLMEDFIQVNPYSTIECLKESHEGVFVVCATIKVIVDDNDWWYTTCICNKKVYPDERMYFCDTADAAPP</sequence>
<evidence type="ECO:0000313" key="1">
    <source>
        <dbReference type="EMBL" id="GAU45465.1"/>
    </source>
</evidence>
<dbReference type="InterPro" id="IPR012340">
    <property type="entry name" value="NA-bd_OB-fold"/>
</dbReference>
<dbReference type="SUPFAM" id="SSF50249">
    <property type="entry name" value="Nucleic acid-binding proteins"/>
    <property type="match status" value="1"/>
</dbReference>
<reference evidence="2" key="1">
    <citation type="journal article" date="2017" name="Front. Plant Sci.">
        <title>Climate Clever Clovers: New Paradigm to Reduce the Environmental Footprint of Ruminants by Breeding Low Methanogenic Forages Utilizing Haplotype Variation.</title>
        <authorList>
            <person name="Kaur P."/>
            <person name="Appels R."/>
            <person name="Bayer P.E."/>
            <person name="Keeble-Gagnere G."/>
            <person name="Wang J."/>
            <person name="Hirakawa H."/>
            <person name="Shirasawa K."/>
            <person name="Vercoe P."/>
            <person name="Stefanova K."/>
            <person name="Durmic Z."/>
            <person name="Nichols P."/>
            <person name="Revell C."/>
            <person name="Isobe S.N."/>
            <person name="Edwards D."/>
            <person name="Erskine W."/>
        </authorList>
    </citation>
    <scope>NUCLEOTIDE SEQUENCE [LARGE SCALE GENOMIC DNA]</scope>
    <source>
        <strain evidence="2">cv. Daliak</strain>
    </source>
</reference>
<dbReference type="OrthoDB" id="1040769at2759"/>
<evidence type="ECO:0008006" key="3">
    <source>
        <dbReference type="Google" id="ProtNLM"/>
    </source>
</evidence>
<name>A0A2Z6PAD0_TRISU</name>